<comment type="caution">
    <text evidence="1">The sequence shown here is derived from an EMBL/GenBank/DDBJ whole genome shotgun (WGS) entry which is preliminary data.</text>
</comment>
<dbReference type="EMBL" id="JAGMUV010000011">
    <property type="protein sequence ID" value="KAH7141046.1"/>
    <property type="molecule type" value="Genomic_DNA"/>
</dbReference>
<name>A0A9P9J2P2_9HYPO</name>
<gene>
    <name evidence="1" type="ORF">EDB81DRAFT_858101</name>
</gene>
<reference evidence="1" key="1">
    <citation type="journal article" date="2021" name="Nat. Commun.">
        <title>Genetic determinants of endophytism in the Arabidopsis root mycobiome.</title>
        <authorList>
            <person name="Mesny F."/>
            <person name="Miyauchi S."/>
            <person name="Thiergart T."/>
            <person name="Pickel B."/>
            <person name="Atanasova L."/>
            <person name="Karlsson M."/>
            <person name="Huettel B."/>
            <person name="Barry K.W."/>
            <person name="Haridas S."/>
            <person name="Chen C."/>
            <person name="Bauer D."/>
            <person name="Andreopoulos W."/>
            <person name="Pangilinan J."/>
            <person name="LaButti K."/>
            <person name="Riley R."/>
            <person name="Lipzen A."/>
            <person name="Clum A."/>
            <person name="Drula E."/>
            <person name="Henrissat B."/>
            <person name="Kohler A."/>
            <person name="Grigoriev I.V."/>
            <person name="Martin F.M."/>
            <person name="Hacquard S."/>
        </authorList>
    </citation>
    <scope>NUCLEOTIDE SEQUENCE</scope>
    <source>
        <strain evidence="1">MPI-CAGE-AT-0147</strain>
    </source>
</reference>
<proteinExistence type="predicted"/>
<dbReference type="AlphaFoldDB" id="A0A9P9J2P2"/>
<sequence>MTFLFGPPRPPTPGVYEYTEVIAFQFFDPSAPASLSDETTDLGKTCASTLRTYLELEQTGIVWWTMVHGAPNESKLFIDWKTTEGRQAYEASLEAEHLCNAWKPVTSSPVHTALYVFPRQVGTRELALGSPVENTARWDKVMAQFSSSVTRSPGGVVASGCCLAWGLNRGSYIAAFRYISIDAMNWFLEENKATTVFDDL</sequence>
<dbReference type="OrthoDB" id="3830579at2759"/>
<keyword evidence="2" id="KW-1185">Reference proteome</keyword>
<evidence type="ECO:0000313" key="1">
    <source>
        <dbReference type="EMBL" id="KAH7141046.1"/>
    </source>
</evidence>
<accession>A0A9P9J2P2</accession>
<protein>
    <submittedName>
        <fullName evidence="1">Uncharacterized protein</fullName>
    </submittedName>
</protein>
<dbReference type="Proteomes" id="UP000738349">
    <property type="component" value="Unassembled WGS sequence"/>
</dbReference>
<evidence type="ECO:0000313" key="2">
    <source>
        <dbReference type="Proteomes" id="UP000738349"/>
    </source>
</evidence>
<organism evidence="1 2">
    <name type="scientific">Dactylonectria macrodidyma</name>
    <dbReference type="NCBI Taxonomy" id="307937"/>
    <lineage>
        <taxon>Eukaryota</taxon>
        <taxon>Fungi</taxon>
        <taxon>Dikarya</taxon>
        <taxon>Ascomycota</taxon>
        <taxon>Pezizomycotina</taxon>
        <taxon>Sordariomycetes</taxon>
        <taxon>Hypocreomycetidae</taxon>
        <taxon>Hypocreales</taxon>
        <taxon>Nectriaceae</taxon>
        <taxon>Dactylonectria</taxon>
    </lineage>
</organism>